<keyword evidence="2" id="KW-1185">Reference proteome</keyword>
<evidence type="ECO:0008006" key="3">
    <source>
        <dbReference type="Google" id="ProtNLM"/>
    </source>
</evidence>
<dbReference type="PANTHER" id="PTHR11130">
    <property type="entry name" value="GLUTATHIONE SYNTHETASE"/>
    <property type="match status" value="1"/>
</dbReference>
<organism evidence="1 2">
    <name type="scientific">Heterodera trifolii</name>
    <dbReference type="NCBI Taxonomy" id="157864"/>
    <lineage>
        <taxon>Eukaryota</taxon>
        <taxon>Metazoa</taxon>
        <taxon>Ecdysozoa</taxon>
        <taxon>Nematoda</taxon>
        <taxon>Chromadorea</taxon>
        <taxon>Rhabditida</taxon>
        <taxon>Tylenchina</taxon>
        <taxon>Tylenchomorpha</taxon>
        <taxon>Tylenchoidea</taxon>
        <taxon>Heteroderidae</taxon>
        <taxon>Heteroderinae</taxon>
        <taxon>Heterodera</taxon>
    </lineage>
</organism>
<sequence length="234" mass="27194">METFDGNWDKKKRRQQQGEHHCNKYVLEVISDNDQLRMMEQYAIDYAHSIGLVTPISDPPDGKLTNIYAIPPPIVLCPSPFPRELYDHAVNVQQAMNELYFRVASDHDFLMDAYKDVVKAKKMSHNPKEAEREMEKAIFIPGDCWLKVFDFLSPSQLGLGIAMISRRFDYFVDEHFKTRRWALKNKIQIKGEIGMNGAKQMKIVNSDRKELPIPQNPLPNKVTGFRSIEINYFD</sequence>
<dbReference type="PANTHER" id="PTHR11130:SF0">
    <property type="entry name" value="GLUTATHIONE SYNTHETASE"/>
    <property type="match status" value="1"/>
</dbReference>
<dbReference type="Gene3D" id="3.30.1490.80">
    <property type="match status" value="1"/>
</dbReference>
<comment type="caution">
    <text evidence="1">The sequence shown here is derived from an EMBL/GenBank/DDBJ whole genome shotgun (WGS) entry which is preliminary data.</text>
</comment>
<dbReference type="InterPro" id="IPR005615">
    <property type="entry name" value="Glutathione_synthase"/>
</dbReference>
<proteinExistence type="predicted"/>
<dbReference type="Proteomes" id="UP001620626">
    <property type="component" value="Unassembled WGS sequence"/>
</dbReference>
<name>A0ABD2KBL3_9BILA</name>
<protein>
    <recommendedName>
        <fullName evidence="3">F-box domain-containing protein</fullName>
    </recommendedName>
</protein>
<evidence type="ECO:0000313" key="1">
    <source>
        <dbReference type="EMBL" id="KAL3100144.1"/>
    </source>
</evidence>
<gene>
    <name evidence="1" type="ORF">niasHT_029874</name>
</gene>
<dbReference type="Pfam" id="PF03917">
    <property type="entry name" value="GSH_synth_ATP"/>
    <property type="match status" value="1"/>
</dbReference>
<evidence type="ECO:0000313" key="2">
    <source>
        <dbReference type="Proteomes" id="UP001620626"/>
    </source>
</evidence>
<accession>A0ABD2KBL3</accession>
<dbReference type="AlphaFoldDB" id="A0ABD2KBL3"/>
<dbReference type="InterPro" id="IPR014049">
    <property type="entry name" value="Glutathione_synthase_N_euk"/>
</dbReference>
<dbReference type="EMBL" id="JBICBT010000799">
    <property type="protein sequence ID" value="KAL3100144.1"/>
    <property type="molecule type" value="Genomic_DNA"/>
</dbReference>
<reference evidence="1 2" key="1">
    <citation type="submission" date="2024-10" db="EMBL/GenBank/DDBJ databases">
        <authorList>
            <person name="Kim D."/>
        </authorList>
    </citation>
    <scope>NUCLEOTIDE SEQUENCE [LARGE SCALE GENOMIC DNA]</scope>
    <source>
        <strain evidence="1">BH-2024</strain>
    </source>
</reference>
<dbReference type="SUPFAM" id="SSF56059">
    <property type="entry name" value="Glutathione synthetase ATP-binding domain-like"/>
    <property type="match status" value="1"/>
</dbReference>